<reference evidence="7" key="1">
    <citation type="submission" date="2021-05" db="EMBL/GenBank/DDBJ databases">
        <title>The genome of the haptophyte Pavlova lutheri (Diacronema luteri, Pavlovales) - a model for lipid biosynthesis in eukaryotic algae.</title>
        <authorList>
            <person name="Hulatt C.J."/>
            <person name="Posewitz M.C."/>
        </authorList>
    </citation>
    <scope>NUCLEOTIDE SEQUENCE</scope>
    <source>
        <strain evidence="7">NIVA-4/92</strain>
    </source>
</reference>
<dbReference type="CDD" id="cd18186">
    <property type="entry name" value="BTB_POZ_ZBTB_KLHL-like"/>
    <property type="match status" value="1"/>
</dbReference>
<dbReference type="SUPFAM" id="SSF54695">
    <property type="entry name" value="POZ domain"/>
    <property type="match status" value="1"/>
</dbReference>
<dbReference type="PROSITE" id="PS50294">
    <property type="entry name" value="WD_REPEATS_REGION"/>
    <property type="match status" value="2"/>
</dbReference>
<feature type="domain" description="BTB" evidence="6">
    <location>
        <begin position="55"/>
        <end position="122"/>
    </location>
</feature>
<feature type="repeat" description="WD" evidence="4">
    <location>
        <begin position="356"/>
        <end position="397"/>
    </location>
</feature>
<gene>
    <name evidence="7" type="ORF">KFE25_006823</name>
</gene>
<keyword evidence="8" id="KW-1185">Reference proteome</keyword>
<feature type="compositionally biased region" description="Pro residues" evidence="5">
    <location>
        <begin position="731"/>
        <end position="749"/>
    </location>
</feature>
<dbReference type="EMBL" id="JAGTXO010000005">
    <property type="protein sequence ID" value="KAG8467771.1"/>
    <property type="molecule type" value="Genomic_DNA"/>
</dbReference>
<accession>A0A8J5XFA8</accession>
<protein>
    <recommendedName>
        <fullName evidence="6">BTB domain-containing protein</fullName>
    </recommendedName>
</protein>
<dbReference type="Proteomes" id="UP000751190">
    <property type="component" value="Unassembled WGS sequence"/>
</dbReference>
<dbReference type="Pfam" id="PF07707">
    <property type="entry name" value="BACK"/>
    <property type="match status" value="1"/>
</dbReference>
<dbReference type="PANTHER" id="PTHR45632">
    <property type="entry name" value="LD33804P"/>
    <property type="match status" value="1"/>
</dbReference>
<comment type="caution">
    <text evidence="7">The sequence shown here is derived from an EMBL/GenBank/DDBJ whole genome shotgun (WGS) entry which is preliminary data.</text>
</comment>
<dbReference type="Gene3D" id="2.130.10.10">
    <property type="entry name" value="YVTN repeat-like/Quinoprotein amine dehydrogenase"/>
    <property type="match status" value="2"/>
</dbReference>
<dbReference type="Gene3D" id="1.25.40.420">
    <property type="match status" value="1"/>
</dbReference>
<dbReference type="SUPFAM" id="SSF50978">
    <property type="entry name" value="WD40 repeat-like"/>
    <property type="match status" value="1"/>
</dbReference>
<dbReference type="Gene3D" id="3.30.710.10">
    <property type="entry name" value="Potassium Channel Kv1.1, Chain A"/>
    <property type="match status" value="1"/>
</dbReference>
<keyword evidence="3" id="KW-0677">Repeat</keyword>
<dbReference type="InterPro" id="IPR036322">
    <property type="entry name" value="WD40_repeat_dom_sf"/>
</dbReference>
<dbReference type="InterPro" id="IPR011705">
    <property type="entry name" value="BACK"/>
</dbReference>
<evidence type="ECO:0000256" key="4">
    <source>
        <dbReference type="PROSITE-ProRule" id="PRU00221"/>
    </source>
</evidence>
<dbReference type="AlphaFoldDB" id="A0A8J5XFA8"/>
<dbReference type="InterPro" id="IPR001680">
    <property type="entry name" value="WD40_rpt"/>
</dbReference>
<feature type="region of interest" description="Disordered" evidence="5">
    <location>
        <begin position="327"/>
        <end position="349"/>
    </location>
</feature>
<evidence type="ECO:0000313" key="7">
    <source>
        <dbReference type="EMBL" id="KAG8467771.1"/>
    </source>
</evidence>
<keyword evidence="2 4" id="KW-0853">WD repeat</keyword>
<dbReference type="SMART" id="SM00320">
    <property type="entry name" value="WD40"/>
    <property type="match status" value="6"/>
</dbReference>
<proteinExistence type="predicted"/>
<dbReference type="SMART" id="SM00875">
    <property type="entry name" value="BACK"/>
    <property type="match status" value="1"/>
</dbReference>
<organism evidence="7 8">
    <name type="scientific">Diacronema lutheri</name>
    <name type="common">Unicellular marine alga</name>
    <name type="synonym">Monochrysis lutheri</name>
    <dbReference type="NCBI Taxonomy" id="2081491"/>
    <lineage>
        <taxon>Eukaryota</taxon>
        <taxon>Haptista</taxon>
        <taxon>Haptophyta</taxon>
        <taxon>Pavlovophyceae</taxon>
        <taxon>Pavlovales</taxon>
        <taxon>Pavlovaceae</taxon>
        <taxon>Diacronema</taxon>
    </lineage>
</organism>
<feature type="region of interest" description="Disordered" evidence="5">
    <location>
        <begin position="729"/>
        <end position="749"/>
    </location>
</feature>
<evidence type="ECO:0000256" key="1">
    <source>
        <dbReference type="ARBA" id="ARBA00022441"/>
    </source>
</evidence>
<dbReference type="InterPro" id="IPR015943">
    <property type="entry name" value="WD40/YVTN_repeat-like_dom_sf"/>
</dbReference>
<name>A0A8J5XFA8_DIALT</name>
<dbReference type="PRINTS" id="PR00320">
    <property type="entry name" value="GPROTEINBRPT"/>
</dbReference>
<feature type="repeat" description="WD" evidence="4">
    <location>
        <begin position="585"/>
        <end position="624"/>
    </location>
</feature>
<dbReference type="OrthoDB" id="6262491at2759"/>
<evidence type="ECO:0000256" key="5">
    <source>
        <dbReference type="SAM" id="MobiDB-lite"/>
    </source>
</evidence>
<evidence type="ECO:0000256" key="3">
    <source>
        <dbReference type="ARBA" id="ARBA00022737"/>
    </source>
</evidence>
<evidence type="ECO:0000313" key="8">
    <source>
        <dbReference type="Proteomes" id="UP000751190"/>
    </source>
</evidence>
<dbReference type="PANTHER" id="PTHR45632:SF3">
    <property type="entry name" value="KELCH-LIKE PROTEIN 32"/>
    <property type="match status" value="1"/>
</dbReference>
<sequence length="749" mass="79471">MAGVASVGTQTSACTESTDECGRELLPIVDDDIDLAFLAGQARRFATFQAGAQLTDVTVHVGGQSFACHRIHLCAGSAFFRALFASSMRDAAAERIELGEMEPRVFAAVLSYMYTAQCTLTPSNVVAILAAADRLAVVELRERCTRFLQRNLTAENAVGAQQVASALLLTRLRESALRVTLEQFEAVSAHESFVDISAEFLEQLLSSDELRAREEDVVAALGRWHAHAQEERAHATGELLPLLRLPLCDVAFLQEHVEGSALAQLPACRALLLEAYAHHNCAAGVQRLQHGGTAERTPGGRDWLRDVLELVSPRAADTIWSGGLKGRSTAPLAPESRRRRRVTAASAEGAVPRAAPRAHLRTIKALCVDEEAGLLYTGSWDHTAKKWGIHTGACLLTFAGHKQDVIGLHLCTSSARLFTCADRVRCWDVHDGSCVCVFGASTFYCAIADGGSLYAAQYDGQILHFALQRPTPPGAARASRATIGASHALAGGGGELGVVAAGAATGFAAGAGVGVTSGNAADGGGGGSTGGVAGALEVRAAVRVLSGHESGVMGFDLRDDLLVSASIDSTAKTWSRSSGEVLRTFVGHTAQLRAVQLWRDTLITGSYDQTIRQWDLETGAQLRLFHGHTDAIRAIVVGVDFMSCFMWSASSDGTVRQWDLESGAQMHRLSAHEESIFALAHADGVLYTGSADCTAKRFDLHTGRCIMTFPRKAEQRAADGDATALHLPALHLPPAPGGAPPQPPPARET</sequence>
<feature type="repeat" description="WD" evidence="4">
    <location>
        <begin position="625"/>
        <end position="668"/>
    </location>
</feature>
<evidence type="ECO:0000256" key="2">
    <source>
        <dbReference type="ARBA" id="ARBA00022574"/>
    </source>
</evidence>
<feature type="repeat" description="WD" evidence="4">
    <location>
        <begin position="545"/>
        <end position="584"/>
    </location>
</feature>
<keyword evidence="1" id="KW-0880">Kelch repeat</keyword>
<evidence type="ECO:0000259" key="6">
    <source>
        <dbReference type="PROSITE" id="PS50097"/>
    </source>
</evidence>
<dbReference type="CDD" id="cd00200">
    <property type="entry name" value="WD40"/>
    <property type="match status" value="1"/>
</dbReference>
<dbReference type="Pfam" id="PF00651">
    <property type="entry name" value="BTB"/>
    <property type="match status" value="1"/>
</dbReference>
<dbReference type="Pfam" id="PF00400">
    <property type="entry name" value="WD40"/>
    <property type="match status" value="3"/>
</dbReference>
<dbReference type="SMART" id="SM00225">
    <property type="entry name" value="BTB"/>
    <property type="match status" value="1"/>
</dbReference>
<dbReference type="PROSITE" id="PS50097">
    <property type="entry name" value="BTB"/>
    <property type="match status" value="1"/>
</dbReference>
<dbReference type="InterPro" id="IPR000210">
    <property type="entry name" value="BTB/POZ_dom"/>
</dbReference>
<dbReference type="PROSITE" id="PS50082">
    <property type="entry name" value="WD_REPEATS_2"/>
    <property type="match status" value="4"/>
</dbReference>
<dbReference type="InterPro" id="IPR011333">
    <property type="entry name" value="SKP1/BTB/POZ_sf"/>
</dbReference>
<dbReference type="InterPro" id="IPR020472">
    <property type="entry name" value="WD40_PAC1"/>
</dbReference>